<dbReference type="AlphaFoldDB" id="A0A841GWA5"/>
<evidence type="ECO:0000313" key="2">
    <source>
        <dbReference type="Proteomes" id="UP000582837"/>
    </source>
</evidence>
<protein>
    <submittedName>
        <fullName evidence="1">Uncharacterized protein</fullName>
    </submittedName>
</protein>
<proteinExistence type="predicted"/>
<sequence length="150" mass="16241">MRRFLSHADAFDADPRVDEFRAKLGKYLAGELSPGTWGFVLYSRPHPRDFSLPARVLAFATATDSAPLTPALIAKLPDRLWLEGDPGVVNLAAICDAPELHDEPVPAALLRIRPDRVDEMVTFRISAGDVASGGLIFVAATDGPPPGWPR</sequence>
<reference evidence="1 2" key="1">
    <citation type="submission" date="2020-08" db="EMBL/GenBank/DDBJ databases">
        <title>Genomic Encyclopedia of Type Strains, Phase IV (KMG-IV): sequencing the most valuable type-strain genomes for metagenomic binning, comparative biology and taxonomic classification.</title>
        <authorList>
            <person name="Goeker M."/>
        </authorList>
    </citation>
    <scope>NUCLEOTIDE SEQUENCE [LARGE SCALE GENOMIC DNA]</scope>
    <source>
        <strain evidence="1 2">DSM 29007</strain>
    </source>
</reference>
<gene>
    <name evidence="1" type="ORF">HNQ61_001651</name>
</gene>
<dbReference type="Proteomes" id="UP000582837">
    <property type="component" value="Unassembled WGS sequence"/>
</dbReference>
<evidence type="ECO:0000313" key="1">
    <source>
        <dbReference type="EMBL" id="MBB6070034.1"/>
    </source>
</evidence>
<keyword evidence="2" id="KW-1185">Reference proteome</keyword>
<name>A0A841GWA5_9BACT</name>
<dbReference type="EMBL" id="JACHIA010000003">
    <property type="protein sequence ID" value="MBB6070034.1"/>
    <property type="molecule type" value="Genomic_DNA"/>
</dbReference>
<organism evidence="1 2">
    <name type="scientific">Longimicrobium terrae</name>
    <dbReference type="NCBI Taxonomy" id="1639882"/>
    <lineage>
        <taxon>Bacteria</taxon>
        <taxon>Pseudomonadati</taxon>
        <taxon>Gemmatimonadota</taxon>
        <taxon>Longimicrobiia</taxon>
        <taxon>Longimicrobiales</taxon>
        <taxon>Longimicrobiaceae</taxon>
        <taxon>Longimicrobium</taxon>
    </lineage>
</organism>
<accession>A0A841GWA5</accession>
<dbReference type="RefSeq" id="WP_170039742.1">
    <property type="nucleotide sequence ID" value="NZ_JABDTL010000002.1"/>
</dbReference>
<comment type="caution">
    <text evidence="1">The sequence shown here is derived from an EMBL/GenBank/DDBJ whole genome shotgun (WGS) entry which is preliminary data.</text>
</comment>